<evidence type="ECO:0000313" key="9">
    <source>
        <dbReference type="EMBL" id="ACQ79265.1"/>
    </source>
</evidence>
<dbReference type="PANTHER" id="PTHR30250">
    <property type="entry name" value="PST FAMILY PREDICTED COLANIC ACID TRANSPORTER"/>
    <property type="match status" value="1"/>
</dbReference>
<dbReference type="HOGENOM" id="CLU_026911_2_0_11"/>
<protein>
    <submittedName>
        <fullName evidence="9">Polysaccharide biosynthesis protein</fullName>
    </submittedName>
</protein>
<dbReference type="PANTHER" id="PTHR30250:SF10">
    <property type="entry name" value="LIPOPOLYSACCHARIDE BIOSYNTHESIS PROTEIN WZXC"/>
    <property type="match status" value="1"/>
</dbReference>
<feature type="transmembrane region" description="Helical" evidence="8">
    <location>
        <begin position="164"/>
        <end position="190"/>
    </location>
</feature>
<dbReference type="KEGG" id="bcv:Bcav_1004"/>
<dbReference type="InterPro" id="IPR050833">
    <property type="entry name" value="Poly_Biosynth_Transport"/>
</dbReference>
<keyword evidence="3" id="KW-1003">Cell membrane</keyword>
<feature type="transmembrane region" description="Helical" evidence="8">
    <location>
        <begin position="31"/>
        <end position="54"/>
    </location>
</feature>
<evidence type="ECO:0000256" key="4">
    <source>
        <dbReference type="ARBA" id="ARBA00022692"/>
    </source>
</evidence>
<feature type="transmembrane region" description="Helical" evidence="8">
    <location>
        <begin position="100"/>
        <end position="121"/>
    </location>
</feature>
<evidence type="ECO:0000256" key="8">
    <source>
        <dbReference type="SAM" id="Phobius"/>
    </source>
</evidence>
<feature type="transmembrane region" description="Helical" evidence="8">
    <location>
        <begin position="430"/>
        <end position="455"/>
    </location>
</feature>
<keyword evidence="5 8" id="KW-1133">Transmembrane helix</keyword>
<proteinExistence type="inferred from homology"/>
<evidence type="ECO:0000313" key="10">
    <source>
        <dbReference type="Proteomes" id="UP000007962"/>
    </source>
</evidence>
<feature type="region of interest" description="Disordered" evidence="7">
    <location>
        <begin position="1"/>
        <end position="22"/>
    </location>
</feature>
<evidence type="ECO:0000256" key="7">
    <source>
        <dbReference type="SAM" id="MobiDB-lite"/>
    </source>
</evidence>
<feature type="transmembrane region" description="Helical" evidence="8">
    <location>
        <begin position="196"/>
        <end position="214"/>
    </location>
</feature>
<dbReference type="RefSeq" id="WP_012726045.1">
    <property type="nucleotide sequence ID" value="NC_012669.1"/>
</dbReference>
<dbReference type="OrthoDB" id="9770347at2"/>
<feature type="transmembrane region" description="Helical" evidence="8">
    <location>
        <begin position="461"/>
        <end position="480"/>
    </location>
</feature>
<dbReference type="Pfam" id="PF13440">
    <property type="entry name" value="Polysacc_synt_3"/>
    <property type="match status" value="1"/>
</dbReference>
<evidence type="ECO:0000256" key="5">
    <source>
        <dbReference type="ARBA" id="ARBA00022989"/>
    </source>
</evidence>
<feature type="transmembrane region" description="Helical" evidence="8">
    <location>
        <begin position="133"/>
        <end position="152"/>
    </location>
</feature>
<sequence length="514" mass="54060">MTHATRARTDDGRGAGPPGGSLRTRAARGALVTLAAQALRIVLQLAGVVLLARLLLPSDYGLVAMVMALIGVAEIFRDLGLSSAAVQAEHLSRAQRDNLFWVNTAAGGVLALLVVAVAPLIARWYAEPELVDLARALAPVFLLNGLATQFRADLTRRMRFSRIATADVLAPCLALGAAIAVAAAGGGYWALVTQQLTTAVVLLVVLAVSARWWPRWYTRDAPMRELLSYGWHLAGSQLIGYVARNIDSVTIGTRFGATPLGLYNRAFQLLMTPLAQLRNPTVTVALPVLSRIRESRSETDAFVRRGQLALGLTLVAGLGVVAGAAAPLTAIMLGPAWEAAEPYLRLLAAAGAFQTLAYVGYWVYLAHGLTKELLRYSIVSAALTVTCVLVGSIGGPVGVAWGFLAATALEWPISFWWLSRKANVSVRPLVIGALRIVALAAVLGVAAWAACTLVGPSAPWVQLAAAVGAAGVVYVVALALPSYRRDVRDVVAVVRAGLAARQSRAPEPVGASDG</sequence>
<keyword evidence="4 8" id="KW-0812">Transmembrane</keyword>
<dbReference type="Proteomes" id="UP000007962">
    <property type="component" value="Chromosome"/>
</dbReference>
<dbReference type="CDD" id="cd13127">
    <property type="entry name" value="MATE_tuaB_like"/>
    <property type="match status" value="1"/>
</dbReference>
<dbReference type="STRING" id="471853.Bcav_1004"/>
<comment type="subcellular location">
    <subcellularLocation>
        <location evidence="1">Cell membrane</location>
        <topology evidence="1">Multi-pass membrane protein</topology>
    </subcellularLocation>
</comment>
<accession>C5C079</accession>
<name>C5C079_BEUC1</name>
<dbReference type="EMBL" id="CP001618">
    <property type="protein sequence ID" value="ACQ79265.1"/>
    <property type="molecule type" value="Genomic_DNA"/>
</dbReference>
<dbReference type="eggNOG" id="COG2244">
    <property type="taxonomic scope" value="Bacteria"/>
</dbReference>
<evidence type="ECO:0000256" key="2">
    <source>
        <dbReference type="ARBA" id="ARBA00007430"/>
    </source>
</evidence>
<feature type="transmembrane region" description="Helical" evidence="8">
    <location>
        <begin position="308"/>
        <end position="337"/>
    </location>
</feature>
<gene>
    <name evidence="9" type="ordered locus">Bcav_1004</name>
</gene>
<keyword evidence="6 8" id="KW-0472">Membrane</keyword>
<dbReference type="GO" id="GO:0005886">
    <property type="term" value="C:plasma membrane"/>
    <property type="evidence" value="ECO:0007669"/>
    <property type="project" value="UniProtKB-SubCell"/>
</dbReference>
<evidence type="ECO:0000256" key="3">
    <source>
        <dbReference type="ARBA" id="ARBA00022475"/>
    </source>
</evidence>
<comment type="similarity">
    <text evidence="2">Belongs to the polysaccharide synthase family.</text>
</comment>
<feature type="transmembrane region" description="Helical" evidence="8">
    <location>
        <begin position="60"/>
        <end position="79"/>
    </location>
</feature>
<evidence type="ECO:0000256" key="1">
    <source>
        <dbReference type="ARBA" id="ARBA00004651"/>
    </source>
</evidence>
<organism evidence="9 10">
    <name type="scientific">Beutenbergia cavernae (strain ATCC BAA-8 / DSM 12333 / CCUG 43141 / JCM 11478 / NBRC 16432 / NCIMB 13614 / HKI 0122)</name>
    <dbReference type="NCBI Taxonomy" id="471853"/>
    <lineage>
        <taxon>Bacteria</taxon>
        <taxon>Bacillati</taxon>
        <taxon>Actinomycetota</taxon>
        <taxon>Actinomycetes</taxon>
        <taxon>Micrococcales</taxon>
        <taxon>Beutenbergiaceae</taxon>
        <taxon>Beutenbergia</taxon>
    </lineage>
</organism>
<reference evidence="9 10" key="1">
    <citation type="journal article" date="2009" name="Stand. Genomic Sci.">
        <title>Complete genome sequence of Beutenbergia cavernae type strain (HKI 0122).</title>
        <authorList>
            <person name="Land M."/>
            <person name="Pukall R."/>
            <person name="Abt B."/>
            <person name="Goker M."/>
            <person name="Rohde M."/>
            <person name="Glavina Del Rio T."/>
            <person name="Tice H."/>
            <person name="Copeland A."/>
            <person name="Cheng J.F."/>
            <person name="Lucas S."/>
            <person name="Chen F."/>
            <person name="Nolan M."/>
            <person name="Bruce D."/>
            <person name="Goodwin L."/>
            <person name="Pitluck S."/>
            <person name="Ivanova N."/>
            <person name="Mavromatis K."/>
            <person name="Ovchinnikova G."/>
            <person name="Pati A."/>
            <person name="Chen A."/>
            <person name="Palaniappan K."/>
            <person name="Hauser L."/>
            <person name="Chang Y.J."/>
            <person name="Jefferies C.C."/>
            <person name="Saunders E."/>
            <person name="Brettin T."/>
            <person name="Detter J.C."/>
            <person name="Han C."/>
            <person name="Chain P."/>
            <person name="Bristow J."/>
            <person name="Eisen J.A."/>
            <person name="Markowitz V."/>
            <person name="Hugenholtz P."/>
            <person name="Kyrpides N.C."/>
            <person name="Klenk H.P."/>
            <person name="Lapidus A."/>
        </authorList>
    </citation>
    <scope>NUCLEOTIDE SEQUENCE [LARGE SCALE GENOMIC DNA]</scope>
    <source>
        <strain evidence="10">ATCC BAA-8 / DSM 12333 / NBRC 16432</strain>
    </source>
</reference>
<dbReference type="AlphaFoldDB" id="C5C079"/>
<feature type="transmembrane region" description="Helical" evidence="8">
    <location>
        <begin position="399"/>
        <end position="418"/>
    </location>
</feature>
<evidence type="ECO:0000256" key="6">
    <source>
        <dbReference type="ARBA" id="ARBA00023136"/>
    </source>
</evidence>
<keyword evidence="10" id="KW-1185">Reference proteome</keyword>
<feature type="transmembrane region" description="Helical" evidence="8">
    <location>
        <begin position="373"/>
        <end position="393"/>
    </location>
</feature>
<feature type="transmembrane region" description="Helical" evidence="8">
    <location>
        <begin position="343"/>
        <end position="366"/>
    </location>
</feature>